<dbReference type="CDD" id="cd04369">
    <property type="entry name" value="Bromodomain"/>
    <property type="match status" value="1"/>
</dbReference>
<feature type="region of interest" description="Disordered" evidence="11">
    <location>
        <begin position="1053"/>
        <end position="1103"/>
    </location>
</feature>
<dbReference type="PROSITE" id="PS51805">
    <property type="entry name" value="EPHD"/>
    <property type="match status" value="1"/>
</dbReference>
<keyword evidence="7 9" id="KW-0103">Bromodomain</keyword>
<protein>
    <submittedName>
        <fullName evidence="16">Uncharacterized protein</fullName>
    </submittedName>
</protein>
<evidence type="ECO:0000256" key="10">
    <source>
        <dbReference type="PROSITE-ProRule" id="PRU00146"/>
    </source>
</evidence>
<reference evidence="16" key="1">
    <citation type="submission" date="2022-08" db="EMBL/GenBank/DDBJ databases">
        <title>A Global Phylogenomic Analysis of the Shiitake Genus Lentinula.</title>
        <authorList>
            <consortium name="DOE Joint Genome Institute"/>
            <person name="Sierra-Patev S."/>
            <person name="Min B."/>
            <person name="Naranjo-Ortiz M."/>
            <person name="Looney B."/>
            <person name="Konkel Z."/>
            <person name="Slot J.C."/>
            <person name="Sakamoto Y."/>
            <person name="Steenwyk J.L."/>
            <person name="Rokas A."/>
            <person name="Carro J."/>
            <person name="Camarero S."/>
            <person name="Ferreira P."/>
            <person name="Molpeceres G."/>
            <person name="Ruiz-Duenas F.J."/>
            <person name="Serrano A."/>
            <person name="Henrissat B."/>
            <person name="Drula E."/>
            <person name="Hughes K.W."/>
            <person name="Mata J.L."/>
            <person name="Ishikawa N.K."/>
            <person name="Vargas-Isla R."/>
            <person name="Ushijima S."/>
            <person name="Smith C.A."/>
            <person name="Ahrendt S."/>
            <person name="Andreopoulos W."/>
            <person name="He G."/>
            <person name="Labutti K."/>
            <person name="Lipzen A."/>
            <person name="Ng V."/>
            <person name="Riley R."/>
            <person name="Sandor L."/>
            <person name="Barry K."/>
            <person name="Martinez A.T."/>
            <person name="Xiao Y."/>
            <person name="Gibbons J.G."/>
            <person name="Terashima K."/>
            <person name="Grigoriev I.V."/>
            <person name="Hibbett D.S."/>
        </authorList>
    </citation>
    <scope>NUCLEOTIDE SEQUENCE</scope>
    <source>
        <strain evidence="16">RHP3577 ss4</strain>
    </source>
</reference>
<dbReference type="InterPro" id="IPR019542">
    <property type="entry name" value="Enhancer_polycomb-like_N"/>
</dbReference>
<dbReference type="InterPro" id="IPR050701">
    <property type="entry name" value="Histone_Mod_Regulator"/>
</dbReference>
<dbReference type="Gene3D" id="2.30.30.140">
    <property type="match status" value="1"/>
</dbReference>
<dbReference type="InterPro" id="IPR011011">
    <property type="entry name" value="Znf_FYVE_PHD"/>
</dbReference>
<evidence type="ECO:0000259" key="13">
    <source>
        <dbReference type="PROSITE" id="PS50016"/>
    </source>
</evidence>
<keyword evidence="4 10" id="KW-0863">Zinc-finger</keyword>
<keyword evidence="17" id="KW-1185">Reference proteome</keyword>
<dbReference type="InterPro" id="IPR034732">
    <property type="entry name" value="EPHD"/>
</dbReference>
<evidence type="ECO:0000313" key="17">
    <source>
        <dbReference type="Proteomes" id="UP001150217"/>
    </source>
</evidence>
<dbReference type="SMART" id="SM00249">
    <property type="entry name" value="PHD"/>
    <property type="match status" value="2"/>
</dbReference>
<organism evidence="16 17">
    <name type="scientific">Lentinula lateritia</name>
    <dbReference type="NCBI Taxonomy" id="40482"/>
    <lineage>
        <taxon>Eukaryota</taxon>
        <taxon>Fungi</taxon>
        <taxon>Dikarya</taxon>
        <taxon>Basidiomycota</taxon>
        <taxon>Agaricomycotina</taxon>
        <taxon>Agaricomycetes</taxon>
        <taxon>Agaricomycetidae</taxon>
        <taxon>Agaricales</taxon>
        <taxon>Marasmiineae</taxon>
        <taxon>Omphalotaceae</taxon>
        <taxon>Lentinula</taxon>
    </lineage>
</organism>
<evidence type="ECO:0000256" key="5">
    <source>
        <dbReference type="ARBA" id="ARBA00022833"/>
    </source>
</evidence>
<feature type="compositionally biased region" description="Basic and acidic residues" evidence="11">
    <location>
        <begin position="678"/>
        <end position="693"/>
    </location>
</feature>
<feature type="compositionally biased region" description="Pro residues" evidence="11">
    <location>
        <begin position="824"/>
        <end position="833"/>
    </location>
</feature>
<evidence type="ECO:0000259" key="14">
    <source>
        <dbReference type="PROSITE" id="PS50812"/>
    </source>
</evidence>
<keyword evidence="6" id="KW-0007">Acetylation</keyword>
<dbReference type="InterPro" id="IPR019786">
    <property type="entry name" value="Zinc_finger_PHD-type_CS"/>
</dbReference>
<evidence type="ECO:0000313" key="16">
    <source>
        <dbReference type="EMBL" id="KAJ4465754.1"/>
    </source>
</evidence>
<dbReference type="Pfam" id="PF10513">
    <property type="entry name" value="EPL1"/>
    <property type="match status" value="1"/>
</dbReference>
<evidence type="ECO:0000256" key="7">
    <source>
        <dbReference type="ARBA" id="ARBA00023117"/>
    </source>
</evidence>
<keyword evidence="3" id="KW-0677">Repeat</keyword>
<dbReference type="InterPro" id="IPR013083">
    <property type="entry name" value="Znf_RING/FYVE/PHD"/>
</dbReference>
<comment type="caution">
    <text evidence="16">The sequence shown here is derived from an EMBL/GenBank/DDBJ whole genome shotgun (WGS) entry which is preliminary data.</text>
</comment>
<dbReference type="SUPFAM" id="SSF47370">
    <property type="entry name" value="Bromodomain"/>
    <property type="match status" value="1"/>
</dbReference>
<sequence length="1318" mass="146465">MARGVRASSSTAPSPAVTELPRVSFQKIDDDLTLPTTGVDDRQARSYGYNDFSDFERPEHYIRHIEPLEAELARQVEYDMDEQDKEWLDNLNAERRKEQMDKISYETFEIIMDRLEKEWFDLTKNIPKADFEMPSEDSTCAICDDSEGENSNAIVFCDGCNLAVHQDCYGVPYIPEGQWLCRKCTVSPENPVTCILCPNEGGAFKQTVNGEWVHLLCAIWVPETRVANEVFMEPVIGVDKISKQRWKLKCSICDIREGACIQCAKTSCFLAFHTTCARNEKLLLPMKSTQAESVTLTCYCDKHLPKEQQEAREVALAAEADEDNEDEKNHSSKGSKSARAYAKTYKPGPPLVPAIIVDRITQYISKVNLRKRSDFLLMVCKYWSLKREARRGAPLLKRLHLEPWTAAAAAGNGKLKSEEERGLKLGQLRQLEQDLEKLQELSALTWKRESRKLQQMEIIQDVLTQTVFPHEPRLRLAFERIIGYDKHDYFKNPVNKMDVPDYFDVITQPMCWSMIDAKLDRHEYWDIKDFKNDIELVLINATTYNKAGSPFYKVAQKIQNSAKPILQELEHVYTKQALSTLSEPLDKTIESSTTVKMEMENIPISSSSLPIGNLEPPLELVELLLSLEAIKDESSLVLSVDPISSLINIELPVLKPPPPPQPRKALNKGPKAPKPKRQRPDRSEEYKRYKAKKAEERAHRAEVEAAMAAAGLADERLVIRTRKSRATAATASTVGASLESTPFMSRREETEGEVDTAMTREEEGLSNADLPYSSFAGPFRLRLPVETPSVPEFRDHVDNQASFKLFNSGWILPSDQKRRTRAPTVPPPVPAPHPASASTLVSVQDASSLPPPRKKLRLDRGTSKLSVFSTAEEDNQTLNSGSGYAFFNPGQTSSAPHSTGSDTAGLRALSQAAAAAAVSDEDNGHKTNIYDTPSIPLIVSALGENPTDAQSTGATAVDTILTPTITATTNTYVVEPTIEPSGLPRIGEIIRGANGKVIIEELDSPVTRREKHMRRKAERDKLRYASGLEQVATSSSLFSASTLEPILNLDVGPSSASGPSIVSSPPFPSNHSGETEMENQQKLKSPKRESYTNALPGKGKERMEIESELSSLSEGGEEDADAAVITTRKLTPHPHPPVTPVLTSKMTGTKTHRSAAARSPIASAPSVSATIPPISSTSKKASEAEGLVKLLQFEPDQQLEGGTLVWAKADTFPWWPAVVVGIDEPAVPPAAKKMYTSIKKKNKNLTLHFVRFYDKQHSWQCLGIEKLLPLGDDDELDADLVANQSKRQKWKNAKLKSECREAFRMAKQDIDTQGEDIL</sequence>
<evidence type="ECO:0000256" key="4">
    <source>
        <dbReference type="ARBA" id="ARBA00022771"/>
    </source>
</evidence>
<dbReference type="Gene3D" id="1.20.920.10">
    <property type="entry name" value="Bromodomain-like"/>
    <property type="match status" value="1"/>
</dbReference>
<dbReference type="Pfam" id="PF00855">
    <property type="entry name" value="PWWP"/>
    <property type="match status" value="1"/>
</dbReference>
<gene>
    <name evidence="16" type="ORF">C8R41DRAFT_857836</name>
</gene>
<dbReference type="PANTHER" id="PTHR13793:SF107">
    <property type="entry name" value="BROMODOMAIN-CONTAINING PROTEIN HOMOLOG"/>
    <property type="match status" value="1"/>
</dbReference>
<feature type="domain" description="PWWP" evidence="14">
    <location>
        <begin position="1201"/>
        <end position="1273"/>
    </location>
</feature>
<feature type="region of interest" description="Disordered" evidence="11">
    <location>
        <begin position="651"/>
        <end position="693"/>
    </location>
</feature>
<dbReference type="PROSITE" id="PS50812">
    <property type="entry name" value="PWWP"/>
    <property type="match status" value="1"/>
</dbReference>
<dbReference type="PANTHER" id="PTHR13793">
    <property type="entry name" value="PHD FINGER PROTEINS"/>
    <property type="match status" value="1"/>
</dbReference>
<dbReference type="Proteomes" id="UP001150217">
    <property type="component" value="Unassembled WGS sequence"/>
</dbReference>
<evidence type="ECO:0000256" key="11">
    <source>
        <dbReference type="SAM" id="MobiDB-lite"/>
    </source>
</evidence>
<evidence type="ECO:0000256" key="3">
    <source>
        <dbReference type="ARBA" id="ARBA00022737"/>
    </source>
</evidence>
<dbReference type="InterPro" id="IPR018359">
    <property type="entry name" value="Bromodomain_CS"/>
</dbReference>
<feature type="compositionally biased region" description="Low complexity" evidence="11">
    <location>
        <begin position="1053"/>
        <end position="1064"/>
    </location>
</feature>
<evidence type="ECO:0000256" key="2">
    <source>
        <dbReference type="ARBA" id="ARBA00022723"/>
    </source>
</evidence>
<dbReference type="Pfam" id="PF13831">
    <property type="entry name" value="PHD_2"/>
    <property type="match status" value="1"/>
</dbReference>
<feature type="domain" description="PHD-type" evidence="15">
    <location>
        <begin position="191"/>
        <end position="304"/>
    </location>
</feature>
<keyword evidence="1" id="KW-0597">Phosphoprotein</keyword>
<evidence type="ECO:0000256" key="6">
    <source>
        <dbReference type="ARBA" id="ARBA00022990"/>
    </source>
</evidence>
<dbReference type="PRINTS" id="PR00503">
    <property type="entry name" value="BROMODOMAIN"/>
</dbReference>
<feature type="domain" description="Bromo" evidence="12">
    <location>
        <begin position="482"/>
        <end position="552"/>
    </location>
</feature>
<accession>A0ABQ8UYA7</accession>
<dbReference type="SUPFAM" id="SSF57903">
    <property type="entry name" value="FYVE/PHD zinc finger"/>
    <property type="match status" value="1"/>
</dbReference>
<dbReference type="InterPro" id="IPR001487">
    <property type="entry name" value="Bromodomain"/>
</dbReference>
<dbReference type="SMART" id="SM00293">
    <property type="entry name" value="PWWP"/>
    <property type="match status" value="1"/>
</dbReference>
<feature type="region of interest" description="Disordered" evidence="11">
    <location>
        <begin position="1156"/>
        <end position="1175"/>
    </location>
</feature>
<keyword evidence="2" id="KW-0479">Metal-binding</keyword>
<dbReference type="PROSITE" id="PS00633">
    <property type="entry name" value="BROMODOMAIN_1"/>
    <property type="match status" value="1"/>
</dbReference>
<keyword evidence="8" id="KW-0539">Nucleus</keyword>
<evidence type="ECO:0000259" key="12">
    <source>
        <dbReference type="PROSITE" id="PS50014"/>
    </source>
</evidence>
<feature type="domain" description="PHD-type" evidence="13">
    <location>
        <begin position="137"/>
        <end position="187"/>
    </location>
</feature>
<feature type="region of interest" description="Disordered" evidence="11">
    <location>
        <begin position="311"/>
        <end position="340"/>
    </location>
</feature>
<feature type="region of interest" description="Disordered" evidence="11">
    <location>
        <begin position="814"/>
        <end position="903"/>
    </location>
</feature>
<dbReference type="InterPro" id="IPR001965">
    <property type="entry name" value="Znf_PHD"/>
</dbReference>
<dbReference type="InterPro" id="IPR019787">
    <property type="entry name" value="Znf_PHD-finger"/>
</dbReference>
<evidence type="ECO:0000259" key="15">
    <source>
        <dbReference type="PROSITE" id="PS51805"/>
    </source>
</evidence>
<evidence type="ECO:0000256" key="8">
    <source>
        <dbReference type="ARBA" id="ARBA00023242"/>
    </source>
</evidence>
<dbReference type="CDD" id="cd15492">
    <property type="entry name" value="PHD_BRPF_JADE_like"/>
    <property type="match status" value="1"/>
</dbReference>
<feature type="compositionally biased region" description="Polar residues" evidence="11">
    <location>
        <begin position="889"/>
        <end position="902"/>
    </location>
</feature>
<evidence type="ECO:0000256" key="9">
    <source>
        <dbReference type="PROSITE-ProRule" id="PRU00035"/>
    </source>
</evidence>
<dbReference type="PROSITE" id="PS50016">
    <property type="entry name" value="ZF_PHD_2"/>
    <property type="match status" value="1"/>
</dbReference>
<dbReference type="Gene3D" id="3.30.40.10">
    <property type="entry name" value="Zinc/RING finger domain, C3HC4 (zinc finger)"/>
    <property type="match status" value="2"/>
</dbReference>
<dbReference type="Pfam" id="PF00439">
    <property type="entry name" value="Bromodomain"/>
    <property type="match status" value="1"/>
</dbReference>
<dbReference type="PROSITE" id="PS01359">
    <property type="entry name" value="ZF_PHD_1"/>
    <property type="match status" value="1"/>
</dbReference>
<proteinExistence type="predicted"/>
<dbReference type="InterPro" id="IPR000313">
    <property type="entry name" value="PWWP_dom"/>
</dbReference>
<keyword evidence="5" id="KW-0862">Zinc</keyword>
<dbReference type="SUPFAM" id="SSF63748">
    <property type="entry name" value="Tudor/PWWP/MBT"/>
    <property type="match status" value="1"/>
</dbReference>
<dbReference type="PROSITE" id="PS50014">
    <property type="entry name" value="BROMODOMAIN_2"/>
    <property type="match status" value="1"/>
</dbReference>
<dbReference type="EMBL" id="JANVFT010000122">
    <property type="protein sequence ID" value="KAJ4465754.1"/>
    <property type="molecule type" value="Genomic_DNA"/>
</dbReference>
<dbReference type="Pfam" id="PF13832">
    <property type="entry name" value="zf-HC5HC2H_2"/>
    <property type="match status" value="1"/>
</dbReference>
<dbReference type="SMART" id="SM00297">
    <property type="entry name" value="BROMO"/>
    <property type="match status" value="1"/>
</dbReference>
<evidence type="ECO:0000256" key="1">
    <source>
        <dbReference type="ARBA" id="ARBA00022553"/>
    </source>
</evidence>
<dbReference type="InterPro" id="IPR036427">
    <property type="entry name" value="Bromodomain-like_sf"/>
</dbReference>
<name>A0ABQ8UYA7_9AGAR</name>